<evidence type="ECO:0000256" key="3">
    <source>
        <dbReference type="ARBA" id="ARBA00023027"/>
    </source>
</evidence>
<dbReference type="PANTHER" id="PTHR43333:SF1">
    <property type="entry name" value="D-ISOMER SPECIFIC 2-HYDROXYACID DEHYDROGENASE NAD-BINDING DOMAIN-CONTAINING PROTEIN"/>
    <property type="match status" value="1"/>
</dbReference>
<dbReference type="PANTHER" id="PTHR43333">
    <property type="entry name" value="2-HACID_DH_C DOMAIN-CONTAINING PROTEIN"/>
    <property type="match status" value="1"/>
</dbReference>
<dbReference type="SUPFAM" id="SSF51735">
    <property type="entry name" value="NAD(P)-binding Rossmann-fold domains"/>
    <property type="match status" value="1"/>
</dbReference>
<evidence type="ECO:0000313" key="8">
    <source>
        <dbReference type="Proteomes" id="UP001596976"/>
    </source>
</evidence>
<dbReference type="CDD" id="cd05300">
    <property type="entry name" value="2-Hacid_dh_1"/>
    <property type="match status" value="1"/>
</dbReference>
<reference evidence="8" key="1">
    <citation type="journal article" date="2019" name="Int. J. Syst. Evol. Microbiol.">
        <title>The Global Catalogue of Microorganisms (GCM) 10K type strain sequencing project: providing services to taxonomists for standard genome sequencing and annotation.</title>
        <authorList>
            <consortium name="The Broad Institute Genomics Platform"/>
            <consortium name="The Broad Institute Genome Sequencing Center for Infectious Disease"/>
            <person name="Wu L."/>
            <person name="Ma J."/>
        </authorList>
    </citation>
    <scope>NUCLEOTIDE SEQUENCE [LARGE SCALE GENOMIC DNA]</scope>
    <source>
        <strain evidence="8">CCUG 63563</strain>
    </source>
</reference>
<dbReference type="Pfam" id="PF00389">
    <property type="entry name" value="2-Hacid_dh"/>
    <property type="match status" value="1"/>
</dbReference>
<dbReference type="RefSeq" id="WP_381013979.1">
    <property type="nucleotide sequence ID" value="NZ_JBHTJF010000042.1"/>
</dbReference>
<proteinExistence type="inferred from homology"/>
<evidence type="ECO:0000259" key="6">
    <source>
        <dbReference type="Pfam" id="PF02826"/>
    </source>
</evidence>
<keyword evidence="3" id="KW-0520">NAD</keyword>
<evidence type="ECO:0000256" key="4">
    <source>
        <dbReference type="RuleBase" id="RU003719"/>
    </source>
</evidence>
<accession>A0ABW3H0U9</accession>
<organism evidence="7 8">
    <name type="scientific">Savagea faecisuis</name>
    <dbReference type="NCBI Taxonomy" id="1274803"/>
    <lineage>
        <taxon>Bacteria</taxon>
        <taxon>Bacillati</taxon>
        <taxon>Bacillota</taxon>
        <taxon>Bacilli</taxon>
        <taxon>Bacillales</taxon>
        <taxon>Caryophanaceae</taxon>
        <taxon>Savagea</taxon>
    </lineage>
</organism>
<feature type="domain" description="D-isomer specific 2-hydroxyacid dehydrogenase catalytic" evidence="5">
    <location>
        <begin position="3"/>
        <end position="301"/>
    </location>
</feature>
<dbReference type="EMBL" id="JBHTJF010000042">
    <property type="protein sequence ID" value="MFD0944492.1"/>
    <property type="molecule type" value="Genomic_DNA"/>
</dbReference>
<dbReference type="SUPFAM" id="SSF52283">
    <property type="entry name" value="Formate/glycerate dehydrogenase catalytic domain-like"/>
    <property type="match status" value="1"/>
</dbReference>
<evidence type="ECO:0000256" key="2">
    <source>
        <dbReference type="ARBA" id="ARBA00023002"/>
    </source>
</evidence>
<comment type="similarity">
    <text evidence="1 4">Belongs to the D-isomer specific 2-hydroxyacid dehydrogenase family.</text>
</comment>
<dbReference type="Gene3D" id="3.40.50.720">
    <property type="entry name" value="NAD(P)-binding Rossmann-like Domain"/>
    <property type="match status" value="2"/>
</dbReference>
<evidence type="ECO:0000256" key="1">
    <source>
        <dbReference type="ARBA" id="ARBA00005854"/>
    </source>
</evidence>
<feature type="domain" description="D-isomer specific 2-hydroxyacid dehydrogenase NAD-binding" evidence="6">
    <location>
        <begin position="101"/>
        <end position="275"/>
    </location>
</feature>
<dbReference type="InterPro" id="IPR006140">
    <property type="entry name" value="D-isomer_DH_NAD-bd"/>
</dbReference>
<dbReference type="InterPro" id="IPR006139">
    <property type="entry name" value="D-isomer_2_OHA_DH_cat_dom"/>
</dbReference>
<evidence type="ECO:0000259" key="5">
    <source>
        <dbReference type="Pfam" id="PF00389"/>
    </source>
</evidence>
<dbReference type="Proteomes" id="UP001596976">
    <property type="component" value="Unassembled WGS sequence"/>
</dbReference>
<protein>
    <submittedName>
        <fullName evidence="7">D-2-hydroxyacid dehydrogenase</fullName>
    </submittedName>
</protein>
<dbReference type="Pfam" id="PF02826">
    <property type="entry name" value="2-Hacid_dh_C"/>
    <property type="match status" value="1"/>
</dbReference>
<keyword evidence="2 4" id="KW-0560">Oxidoreductase</keyword>
<evidence type="ECO:0000313" key="7">
    <source>
        <dbReference type="EMBL" id="MFD0944492.1"/>
    </source>
</evidence>
<dbReference type="InterPro" id="IPR036291">
    <property type="entry name" value="NAD(P)-bd_dom_sf"/>
</dbReference>
<keyword evidence="8" id="KW-1185">Reference proteome</keyword>
<comment type="caution">
    <text evidence="7">The sequence shown here is derived from an EMBL/GenBank/DDBJ whole genome shotgun (WGS) entry which is preliminary data.</text>
</comment>
<sequence>MDILVTVPLKDHMKKDLAESFPTVTFHYEEANHELLEKSEVLVTYGNDVNESVVERAKNLKWLMVASAGFDNFPLEMIAERKWLVTNAKGIHKIPMAESMLAHVLALSKGFPQIYENERQKVWDRRVPQIEISGQKALILGPGTIGSEVGRLLQAFGVYTIGYNRSGKPSPNMDEMIQPDQLLDTLPKVDSVISILPSTPETRELWQVEHFEAMKESAVFLNFGRGDFVKEEVVLEALNKEMVRHVVLDVFEKEPLREESELWTMPNCTVSPHISSLSNQYIPRSLDIFKENLQRYLDGEKDYVNEVDILRGY</sequence>
<gene>
    <name evidence="7" type="ORF">ACFQ0V_12125</name>
</gene>
<name>A0ABW3H0U9_9BACL</name>